<reference evidence="2 3" key="1">
    <citation type="submission" date="2019-01" db="EMBL/GenBank/DDBJ databases">
        <title>Complete genome sequencing of Aequorivita sp. H23M31.</title>
        <authorList>
            <person name="Bae J.-W."/>
        </authorList>
    </citation>
    <scope>NUCLEOTIDE SEQUENCE [LARGE SCALE GENOMIC DNA]</scope>
    <source>
        <strain evidence="2 3">H23M31</strain>
    </source>
</reference>
<evidence type="ECO:0000313" key="3">
    <source>
        <dbReference type="Proteomes" id="UP000285517"/>
    </source>
</evidence>
<organism evidence="2 3">
    <name type="scientific">Aequorivita ciconiae</name>
    <dbReference type="NCBI Taxonomy" id="2494375"/>
    <lineage>
        <taxon>Bacteria</taxon>
        <taxon>Pseudomonadati</taxon>
        <taxon>Bacteroidota</taxon>
        <taxon>Flavobacteriia</taxon>
        <taxon>Flavobacteriales</taxon>
        <taxon>Flavobacteriaceae</taxon>
        <taxon>Aequorivita</taxon>
    </lineage>
</organism>
<keyword evidence="1" id="KW-1133">Transmembrane helix</keyword>
<feature type="transmembrane region" description="Helical" evidence="1">
    <location>
        <begin position="7"/>
        <end position="31"/>
    </location>
</feature>
<accession>A0A410G380</accession>
<keyword evidence="1" id="KW-0472">Membrane</keyword>
<sequence length="276" mass="30952">MKLLRHLFAFYINSSIHVALAVVALTFITVLEYGITISTQLLMFIFFGAITGYNFVKYAKIAGLHHRHLAHSLKAIQIFSAICFLILLFAAFHLPLKLLLIAGCFGVPTFFYAVPLIRHKNLRSLTGIKIFIVAFVWGGITVIVPITAAGADISGDVLLTFFQRMTIVVALMIPFEIRDVPYDALNLKTLPQQIGVWGTKMLGEGILLICLVFEFLKENTDLAYLSSLFVFSVILGGLLIISKPYQSRYFASFWIEGTPILWWILYVLLKNTQVLG</sequence>
<evidence type="ECO:0008006" key="4">
    <source>
        <dbReference type="Google" id="ProtNLM"/>
    </source>
</evidence>
<name>A0A410G380_9FLAO</name>
<feature type="transmembrane region" description="Helical" evidence="1">
    <location>
        <begin position="249"/>
        <end position="269"/>
    </location>
</feature>
<dbReference type="AlphaFoldDB" id="A0A410G380"/>
<protein>
    <recommendedName>
        <fullName evidence="4">Prenyltransferase</fullName>
    </recommendedName>
</protein>
<dbReference type="KEGG" id="aev:EI546_08305"/>
<feature type="transmembrane region" description="Helical" evidence="1">
    <location>
        <begin position="196"/>
        <end position="216"/>
    </location>
</feature>
<dbReference type="RefSeq" id="WP_128250107.1">
    <property type="nucleotide sequence ID" value="NZ_CP034951.1"/>
</dbReference>
<feature type="transmembrane region" description="Helical" evidence="1">
    <location>
        <begin position="98"/>
        <end position="118"/>
    </location>
</feature>
<keyword evidence="1" id="KW-0812">Transmembrane</keyword>
<feature type="transmembrane region" description="Helical" evidence="1">
    <location>
        <begin position="76"/>
        <end position="92"/>
    </location>
</feature>
<evidence type="ECO:0000256" key="1">
    <source>
        <dbReference type="SAM" id="Phobius"/>
    </source>
</evidence>
<dbReference type="EMBL" id="CP034951">
    <property type="protein sequence ID" value="QAA81726.1"/>
    <property type="molecule type" value="Genomic_DNA"/>
</dbReference>
<dbReference type="OrthoDB" id="1467772at2"/>
<keyword evidence="3" id="KW-1185">Reference proteome</keyword>
<proteinExistence type="predicted"/>
<feature type="transmembrane region" description="Helical" evidence="1">
    <location>
        <begin position="130"/>
        <end position="151"/>
    </location>
</feature>
<feature type="transmembrane region" description="Helical" evidence="1">
    <location>
        <begin position="222"/>
        <end position="242"/>
    </location>
</feature>
<evidence type="ECO:0000313" key="2">
    <source>
        <dbReference type="EMBL" id="QAA81726.1"/>
    </source>
</evidence>
<feature type="transmembrane region" description="Helical" evidence="1">
    <location>
        <begin position="37"/>
        <end position="56"/>
    </location>
</feature>
<dbReference type="Proteomes" id="UP000285517">
    <property type="component" value="Chromosome"/>
</dbReference>
<gene>
    <name evidence="2" type="ORF">EI546_08305</name>
</gene>